<dbReference type="PROSITE" id="PS51257">
    <property type="entry name" value="PROKAR_LIPOPROTEIN"/>
    <property type="match status" value="1"/>
</dbReference>
<keyword evidence="3" id="KW-0732">Signal</keyword>
<organism evidence="4 5">
    <name type="scientific">Hymenobacter nitidus</name>
    <dbReference type="NCBI Taxonomy" id="2880929"/>
    <lineage>
        <taxon>Bacteria</taxon>
        <taxon>Pseudomonadati</taxon>
        <taxon>Bacteroidota</taxon>
        <taxon>Cytophagia</taxon>
        <taxon>Cytophagales</taxon>
        <taxon>Hymenobacteraceae</taxon>
        <taxon>Hymenobacter</taxon>
    </lineage>
</organism>
<dbReference type="Proteomes" id="UP001165297">
    <property type="component" value="Unassembled WGS sequence"/>
</dbReference>
<protein>
    <submittedName>
        <fullName evidence="4">Uncharacterized protein</fullName>
    </submittedName>
</protein>
<keyword evidence="2" id="KW-1133">Transmembrane helix</keyword>
<reference evidence="4" key="1">
    <citation type="submission" date="2021-10" db="EMBL/GenBank/DDBJ databases">
        <authorList>
            <person name="Dean J.D."/>
            <person name="Kim M.K."/>
            <person name="Newey C.N."/>
            <person name="Stoker T.S."/>
            <person name="Thompson D.W."/>
            <person name="Grose J.H."/>
        </authorList>
    </citation>
    <scope>NUCLEOTIDE SEQUENCE</scope>
    <source>
        <strain evidence="4">BT635</strain>
    </source>
</reference>
<feature type="chain" id="PRO_5045996391" evidence="3">
    <location>
        <begin position="21"/>
        <end position="87"/>
    </location>
</feature>
<keyword evidence="2" id="KW-0472">Membrane</keyword>
<dbReference type="EMBL" id="JAJADQ010000015">
    <property type="protein sequence ID" value="MCB2380232.1"/>
    <property type="molecule type" value="Genomic_DNA"/>
</dbReference>
<comment type="caution">
    <text evidence="4">The sequence shown here is derived from an EMBL/GenBank/DDBJ whole genome shotgun (WGS) entry which is preliminary data.</text>
</comment>
<evidence type="ECO:0000256" key="1">
    <source>
        <dbReference type="SAM" id="MobiDB-lite"/>
    </source>
</evidence>
<accession>A0ABS8AKM9</accession>
<sequence>MSNKLSVLLLLACLAPGSVAQACTVCRPQVEAGIYNATYSANALVLLLPVLLLVAGSLLLFYSPTLASWKTSPPRRGTTPHSWPPAS</sequence>
<evidence type="ECO:0000256" key="2">
    <source>
        <dbReference type="SAM" id="Phobius"/>
    </source>
</evidence>
<proteinExistence type="predicted"/>
<feature type="signal peptide" evidence="3">
    <location>
        <begin position="1"/>
        <end position="20"/>
    </location>
</feature>
<keyword evidence="5" id="KW-1185">Reference proteome</keyword>
<evidence type="ECO:0000313" key="4">
    <source>
        <dbReference type="EMBL" id="MCB2380232.1"/>
    </source>
</evidence>
<name>A0ABS8AKM9_9BACT</name>
<evidence type="ECO:0000313" key="5">
    <source>
        <dbReference type="Proteomes" id="UP001165297"/>
    </source>
</evidence>
<keyword evidence="2" id="KW-0812">Transmembrane</keyword>
<gene>
    <name evidence="4" type="ORF">LGH70_21755</name>
</gene>
<dbReference type="RefSeq" id="WP_226189966.1">
    <property type="nucleotide sequence ID" value="NZ_JAJADQ010000015.1"/>
</dbReference>
<evidence type="ECO:0000256" key="3">
    <source>
        <dbReference type="SAM" id="SignalP"/>
    </source>
</evidence>
<feature type="region of interest" description="Disordered" evidence="1">
    <location>
        <begin position="68"/>
        <end position="87"/>
    </location>
</feature>
<feature type="transmembrane region" description="Helical" evidence="2">
    <location>
        <begin position="38"/>
        <end position="62"/>
    </location>
</feature>